<feature type="transmembrane region" description="Helical" evidence="7">
    <location>
        <begin position="129"/>
        <end position="152"/>
    </location>
</feature>
<dbReference type="PANTHER" id="PTHR30465">
    <property type="entry name" value="INNER MEMBRANE ABC TRANSPORTER"/>
    <property type="match status" value="1"/>
</dbReference>
<keyword evidence="4 7" id="KW-0812">Transmembrane</keyword>
<evidence type="ECO:0000256" key="4">
    <source>
        <dbReference type="ARBA" id="ARBA00022692"/>
    </source>
</evidence>
<dbReference type="Gene3D" id="1.10.3720.10">
    <property type="entry name" value="MetI-like"/>
    <property type="match status" value="1"/>
</dbReference>
<proteinExistence type="inferred from homology"/>
<evidence type="ECO:0000256" key="7">
    <source>
        <dbReference type="RuleBase" id="RU363032"/>
    </source>
</evidence>
<feature type="transmembrane region" description="Helical" evidence="7">
    <location>
        <begin position="272"/>
        <end position="298"/>
    </location>
</feature>
<evidence type="ECO:0000259" key="8">
    <source>
        <dbReference type="PROSITE" id="PS50928"/>
    </source>
</evidence>
<evidence type="ECO:0000256" key="3">
    <source>
        <dbReference type="ARBA" id="ARBA00022475"/>
    </source>
</evidence>
<dbReference type="Pfam" id="PF00528">
    <property type="entry name" value="BPD_transp_1"/>
    <property type="match status" value="1"/>
</dbReference>
<dbReference type="CDD" id="cd06261">
    <property type="entry name" value="TM_PBP2"/>
    <property type="match status" value="1"/>
</dbReference>
<evidence type="ECO:0000256" key="2">
    <source>
        <dbReference type="ARBA" id="ARBA00022448"/>
    </source>
</evidence>
<evidence type="ECO:0000256" key="5">
    <source>
        <dbReference type="ARBA" id="ARBA00022989"/>
    </source>
</evidence>
<keyword evidence="3" id="KW-1003">Cell membrane</keyword>
<comment type="subcellular location">
    <subcellularLocation>
        <location evidence="1 7">Cell membrane</location>
        <topology evidence="1 7">Multi-pass membrane protein</topology>
    </subcellularLocation>
</comment>
<dbReference type="Proteomes" id="UP000574133">
    <property type="component" value="Unassembled WGS sequence"/>
</dbReference>
<dbReference type="Pfam" id="PF19300">
    <property type="entry name" value="BPD_transp_1_N"/>
    <property type="match status" value="1"/>
</dbReference>
<dbReference type="EMBL" id="JACJVN010000053">
    <property type="protein sequence ID" value="MBB6678279.1"/>
    <property type="molecule type" value="Genomic_DNA"/>
</dbReference>
<dbReference type="PROSITE" id="PS50928">
    <property type="entry name" value="ABC_TM1"/>
    <property type="match status" value="1"/>
</dbReference>
<protein>
    <submittedName>
        <fullName evidence="9">ABC transporter permease</fullName>
    </submittedName>
</protein>
<evidence type="ECO:0000313" key="10">
    <source>
        <dbReference type="Proteomes" id="UP000574133"/>
    </source>
</evidence>
<comment type="similarity">
    <text evidence="7">Belongs to the binding-protein-dependent transport system permease family.</text>
</comment>
<keyword evidence="5 7" id="KW-1133">Transmembrane helix</keyword>
<dbReference type="AlphaFoldDB" id="A0A841TE66"/>
<sequence>MVGYLAKKFVFMFVSLFLLVTTTFALMNAVPGSPLQSEKAPSAAVQKNLEAYYGLDKPITTQYFMYLKKLAHFDLGVSMKKRFVSVNKMISQSFKYSLRLGLVSIVTSVLAGCALGIIAALYHRKFLDNLAMILAVIGLAIPSMVLGPLLQYLLSVKISLLPVTGLKEPLDYILPTLTLSSVSIAFIARLIRSTLIEVLSSDFIKTAKAKGLSGHIIVWKHAMRNSILPVITYLGFLAANVITGSIIIEQIFAIPGMGKFFVSCITDRDYPLIMGTTVFYAVLLIASRFIADIIYALVDPRMRTSVGRGGK</sequence>
<dbReference type="PANTHER" id="PTHR30465:SF93">
    <property type="entry name" value="OLIGOPEPTIDE TRANSPORT SYSTEM PERMEASE PROTEIN OPPB"/>
    <property type="match status" value="1"/>
</dbReference>
<evidence type="ECO:0000313" key="9">
    <source>
        <dbReference type="EMBL" id="MBB6678279.1"/>
    </source>
</evidence>
<organism evidence="9 10">
    <name type="scientific">Cohnella lubricantis</name>
    <dbReference type="NCBI Taxonomy" id="2163172"/>
    <lineage>
        <taxon>Bacteria</taxon>
        <taxon>Bacillati</taxon>
        <taxon>Bacillota</taxon>
        <taxon>Bacilli</taxon>
        <taxon>Bacillales</taxon>
        <taxon>Paenibacillaceae</taxon>
        <taxon>Cohnella</taxon>
    </lineage>
</organism>
<evidence type="ECO:0000256" key="1">
    <source>
        <dbReference type="ARBA" id="ARBA00004651"/>
    </source>
</evidence>
<comment type="caution">
    <text evidence="9">The sequence shown here is derived from an EMBL/GenBank/DDBJ whole genome shotgun (WGS) entry which is preliminary data.</text>
</comment>
<gene>
    <name evidence="9" type="ORF">H4Q31_13305</name>
</gene>
<evidence type="ECO:0000256" key="6">
    <source>
        <dbReference type="ARBA" id="ARBA00023136"/>
    </source>
</evidence>
<dbReference type="InterPro" id="IPR035906">
    <property type="entry name" value="MetI-like_sf"/>
</dbReference>
<dbReference type="InterPro" id="IPR000515">
    <property type="entry name" value="MetI-like"/>
</dbReference>
<name>A0A841TE66_9BACL</name>
<reference evidence="9 10" key="1">
    <citation type="submission" date="2020-08" db="EMBL/GenBank/DDBJ databases">
        <title>Cohnella phylogeny.</title>
        <authorList>
            <person name="Dunlap C."/>
        </authorList>
    </citation>
    <scope>NUCLEOTIDE SEQUENCE [LARGE SCALE GENOMIC DNA]</scope>
    <source>
        <strain evidence="9 10">DSM 103658</strain>
    </source>
</reference>
<dbReference type="RefSeq" id="WP_185179551.1">
    <property type="nucleotide sequence ID" value="NZ_CBCSEP010000010.1"/>
</dbReference>
<dbReference type="GO" id="GO:0005886">
    <property type="term" value="C:plasma membrane"/>
    <property type="evidence" value="ECO:0007669"/>
    <property type="project" value="UniProtKB-SubCell"/>
</dbReference>
<dbReference type="SUPFAM" id="SSF161098">
    <property type="entry name" value="MetI-like"/>
    <property type="match status" value="1"/>
</dbReference>
<keyword evidence="2 7" id="KW-0813">Transport</keyword>
<feature type="transmembrane region" description="Helical" evidence="7">
    <location>
        <begin position="230"/>
        <end position="252"/>
    </location>
</feature>
<feature type="domain" description="ABC transmembrane type-1" evidence="8">
    <location>
        <begin position="94"/>
        <end position="291"/>
    </location>
</feature>
<dbReference type="GO" id="GO:0055085">
    <property type="term" value="P:transmembrane transport"/>
    <property type="evidence" value="ECO:0007669"/>
    <property type="project" value="InterPro"/>
</dbReference>
<accession>A0A841TE66</accession>
<keyword evidence="6 7" id="KW-0472">Membrane</keyword>
<feature type="transmembrane region" description="Helical" evidence="7">
    <location>
        <begin position="98"/>
        <end position="122"/>
    </location>
</feature>
<feature type="transmembrane region" description="Helical" evidence="7">
    <location>
        <begin position="172"/>
        <end position="191"/>
    </location>
</feature>
<dbReference type="InterPro" id="IPR045621">
    <property type="entry name" value="BPD_transp_1_N"/>
</dbReference>
<keyword evidence="10" id="KW-1185">Reference proteome</keyword>